<reference evidence="1 2" key="1">
    <citation type="submission" date="2016-11" db="EMBL/GenBank/DDBJ databases">
        <authorList>
            <person name="Jaros S."/>
            <person name="Januszkiewicz K."/>
            <person name="Wedrychowicz H."/>
        </authorList>
    </citation>
    <scope>NUCLEOTIDE SEQUENCE [LARGE SCALE GENOMIC DNA]</scope>
    <source>
        <strain evidence="1 2">CGMCC 4.2025</strain>
    </source>
</reference>
<name>A0A1M7NRU9_9ACTN</name>
<keyword evidence="2" id="KW-1185">Reference proteome</keyword>
<proteinExistence type="predicted"/>
<evidence type="ECO:0000313" key="2">
    <source>
        <dbReference type="Proteomes" id="UP000184111"/>
    </source>
</evidence>
<evidence type="ECO:0000313" key="1">
    <source>
        <dbReference type="EMBL" id="SHN06718.1"/>
    </source>
</evidence>
<dbReference type="RefSeq" id="WP_073501274.1">
    <property type="nucleotide sequence ID" value="NZ_FRBI01000019.1"/>
</dbReference>
<protein>
    <submittedName>
        <fullName evidence="1">Uncharacterized protein</fullName>
    </submittedName>
</protein>
<dbReference type="OrthoDB" id="5145750at2"/>
<dbReference type="STRING" id="310782.SAMN05216499_119140"/>
<dbReference type="EMBL" id="FRBI01000019">
    <property type="protein sequence ID" value="SHN06718.1"/>
    <property type="molecule type" value="Genomic_DNA"/>
</dbReference>
<accession>A0A1M7NRU9</accession>
<dbReference type="AlphaFoldDB" id="A0A1M7NRU9"/>
<dbReference type="Proteomes" id="UP000184111">
    <property type="component" value="Unassembled WGS sequence"/>
</dbReference>
<sequence length="105" mass="11047">MSSIAGTWDVVVKSPVGDLEVVYTFTDAAGLIAGTAASDAETVPLADIVSKETPQGRQVTWRQSVTKPAKLNLDFDVTFAGDTLSGHSKVSRLLPKISVSGSRRA</sequence>
<gene>
    <name evidence="1" type="ORF">SAMN05216499_119140</name>
</gene>
<organism evidence="1 2">
    <name type="scientific">Actinacidiphila paucisporea</name>
    <dbReference type="NCBI Taxonomy" id="310782"/>
    <lineage>
        <taxon>Bacteria</taxon>
        <taxon>Bacillati</taxon>
        <taxon>Actinomycetota</taxon>
        <taxon>Actinomycetes</taxon>
        <taxon>Kitasatosporales</taxon>
        <taxon>Streptomycetaceae</taxon>
        <taxon>Actinacidiphila</taxon>
    </lineage>
</organism>